<gene>
    <name evidence="3" type="ORF">ZOSMA_99G00520</name>
</gene>
<feature type="signal peptide" evidence="2">
    <location>
        <begin position="1"/>
        <end position="22"/>
    </location>
</feature>
<organism evidence="3 4">
    <name type="scientific">Zostera marina</name>
    <name type="common">Eelgrass</name>
    <dbReference type="NCBI Taxonomy" id="29655"/>
    <lineage>
        <taxon>Eukaryota</taxon>
        <taxon>Viridiplantae</taxon>
        <taxon>Streptophyta</taxon>
        <taxon>Embryophyta</taxon>
        <taxon>Tracheophyta</taxon>
        <taxon>Spermatophyta</taxon>
        <taxon>Magnoliopsida</taxon>
        <taxon>Liliopsida</taxon>
        <taxon>Zosteraceae</taxon>
        <taxon>Zostera</taxon>
    </lineage>
</organism>
<keyword evidence="4" id="KW-1185">Reference proteome</keyword>
<evidence type="ECO:0000256" key="1">
    <source>
        <dbReference type="SAM" id="Phobius"/>
    </source>
</evidence>
<dbReference type="InterPro" id="IPR008637">
    <property type="entry name" value="HR_lesion"/>
</dbReference>
<feature type="transmembrane region" description="Helical" evidence="1">
    <location>
        <begin position="118"/>
        <end position="138"/>
    </location>
</feature>
<reference evidence="4" key="1">
    <citation type="journal article" date="2016" name="Nature">
        <title>The genome of the seagrass Zostera marina reveals angiosperm adaptation to the sea.</title>
        <authorList>
            <person name="Olsen J.L."/>
            <person name="Rouze P."/>
            <person name="Verhelst B."/>
            <person name="Lin Y.-C."/>
            <person name="Bayer T."/>
            <person name="Collen J."/>
            <person name="Dattolo E."/>
            <person name="De Paoli E."/>
            <person name="Dittami S."/>
            <person name="Maumus F."/>
            <person name="Michel G."/>
            <person name="Kersting A."/>
            <person name="Lauritano C."/>
            <person name="Lohaus R."/>
            <person name="Toepel M."/>
            <person name="Tonon T."/>
            <person name="Vanneste K."/>
            <person name="Amirebrahimi M."/>
            <person name="Brakel J."/>
            <person name="Bostroem C."/>
            <person name="Chovatia M."/>
            <person name="Grimwood J."/>
            <person name="Jenkins J.W."/>
            <person name="Jueterbock A."/>
            <person name="Mraz A."/>
            <person name="Stam W.T."/>
            <person name="Tice H."/>
            <person name="Bornberg-Bauer E."/>
            <person name="Green P.J."/>
            <person name="Pearson G.A."/>
            <person name="Procaccini G."/>
            <person name="Duarte C.M."/>
            <person name="Schmutz J."/>
            <person name="Reusch T.B.H."/>
            <person name="Van de Peer Y."/>
        </authorList>
    </citation>
    <scope>NUCLEOTIDE SEQUENCE [LARGE SCALE GENOMIC DNA]</scope>
    <source>
        <strain evidence="4">cv. Finnish</strain>
    </source>
</reference>
<evidence type="ECO:0000256" key="2">
    <source>
        <dbReference type="SAM" id="SignalP"/>
    </source>
</evidence>
<dbReference type="Pfam" id="PF05514">
    <property type="entry name" value="HR_lesion"/>
    <property type="match status" value="1"/>
</dbReference>
<accession>A0A0K9NH98</accession>
<dbReference type="PANTHER" id="PTHR31474">
    <property type="entry name" value="HR-LIKE LESION-INDUCER"/>
    <property type="match status" value="1"/>
</dbReference>
<keyword evidence="1" id="KW-0812">Transmembrane</keyword>
<name>A0A0K9NH98_ZOSMR</name>
<dbReference type="AlphaFoldDB" id="A0A0K9NH98"/>
<protein>
    <submittedName>
        <fullName evidence="3">Nicotiana lesion-inducing like</fullName>
    </submittedName>
</protein>
<comment type="caution">
    <text evidence="3">The sequence shown here is derived from an EMBL/GenBank/DDBJ whole genome shotgun (WGS) entry which is preliminary data.</text>
</comment>
<dbReference type="PANTHER" id="PTHR31474:SF1">
    <property type="entry name" value="EXPRESSED PROTEIN"/>
    <property type="match status" value="1"/>
</dbReference>
<dbReference type="OMA" id="FNAFVNH"/>
<feature type="chain" id="PRO_5005526919" evidence="2">
    <location>
        <begin position="23"/>
        <end position="157"/>
    </location>
</feature>
<evidence type="ECO:0000313" key="3">
    <source>
        <dbReference type="EMBL" id="KMZ56121.1"/>
    </source>
</evidence>
<keyword evidence="1" id="KW-1133">Transmembrane helix</keyword>
<keyword evidence="2" id="KW-0732">Signal</keyword>
<evidence type="ECO:0000313" key="4">
    <source>
        <dbReference type="Proteomes" id="UP000036987"/>
    </source>
</evidence>
<proteinExistence type="predicted"/>
<dbReference type="EMBL" id="LFYR01002227">
    <property type="protein sequence ID" value="KMZ56121.1"/>
    <property type="molecule type" value="Genomic_DNA"/>
</dbReference>
<keyword evidence="1" id="KW-0472">Membrane</keyword>
<sequence>MGFVSFVGRVLFASVFILTAYQEFTEFGENGGPAAKVFRPKFDHFRKHVTSYVGVKVPTVEMKQLVATTIALKGIGGAMFILSSPFGALLLLTHLVIFTPIMYDFYNYDIDKPEFSQLFVKFTQNLALSGACLFFIGMKNSIPRRQSKKKVPKSKTT</sequence>
<feature type="transmembrane region" description="Helical" evidence="1">
    <location>
        <begin position="70"/>
        <end position="98"/>
    </location>
</feature>
<dbReference type="OrthoDB" id="529675at2759"/>
<dbReference type="Proteomes" id="UP000036987">
    <property type="component" value="Unassembled WGS sequence"/>
</dbReference>